<keyword evidence="3" id="KW-1185">Reference proteome</keyword>
<sequence length="383" mass="41013">MRISSSRSGLSRLMELVDIGEANMDEELASKIFVWAAGPRSRTKPAKRADKRYDERRADLLQDFVTFGEFDIDEFAQFLLGERYLRVMRQRAKNHCGNNSEAQMAYEKQDIPTPSELHEAITTIRGLDFGAMVAPSMAAGALPVPEPVATPSMATGALPVPVPMATPSMAAGALPVPVPVATRSMAAGALPVPEPVATRSMAAGALPVPVPMATRSMAARPMPVPEPVATRSMAAGALPVPVPMATRSMVARPIPVPEPVATRSMAAGVLPVPVPVANPQWMPMLSPSPPTSPPPPLLIEIGIEASRPCHQGEYLTESLRVDENQGHGELDEESLAADDDMALFPQLISTTPKRRRELAATEDYQPRQRRKLNANGGEADTSS</sequence>
<dbReference type="Proteomes" id="UP000054408">
    <property type="component" value="Unassembled WGS sequence"/>
</dbReference>
<name>A0A0L0DLK5_THETB</name>
<reference evidence="2 3" key="1">
    <citation type="submission" date="2010-05" db="EMBL/GenBank/DDBJ databases">
        <title>The Genome Sequence of Thecamonas trahens ATCC 50062.</title>
        <authorList>
            <consortium name="The Broad Institute Genome Sequencing Platform"/>
            <person name="Russ C."/>
            <person name="Cuomo C."/>
            <person name="Shea T."/>
            <person name="Young S.K."/>
            <person name="Zeng Q."/>
            <person name="Koehrsen M."/>
            <person name="Haas B."/>
            <person name="Borodovsky M."/>
            <person name="Guigo R."/>
            <person name="Alvarado L."/>
            <person name="Berlin A."/>
            <person name="Bochicchio J."/>
            <person name="Borenstein D."/>
            <person name="Chapman S."/>
            <person name="Chen Z."/>
            <person name="Freedman E."/>
            <person name="Gellesch M."/>
            <person name="Goldberg J."/>
            <person name="Griggs A."/>
            <person name="Gujja S."/>
            <person name="Heilman E."/>
            <person name="Heiman D."/>
            <person name="Hepburn T."/>
            <person name="Howarth C."/>
            <person name="Jen D."/>
            <person name="Larson L."/>
            <person name="Mehta T."/>
            <person name="Park D."/>
            <person name="Pearson M."/>
            <person name="Roberts A."/>
            <person name="Saif S."/>
            <person name="Shenoy N."/>
            <person name="Sisk P."/>
            <person name="Stolte C."/>
            <person name="Sykes S."/>
            <person name="Thomson T."/>
            <person name="Walk T."/>
            <person name="White J."/>
            <person name="Yandava C."/>
            <person name="Burger G."/>
            <person name="Gray M.W."/>
            <person name="Holland P.W.H."/>
            <person name="King N."/>
            <person name="Lang F.B.F."/>
            <person name="Roger A.J."/>
            <person name="Ruiz-Trillo I."/>
            <person name="Lander E."/>
            <person name="Nusbaum C."/>
        </authorList>
    </citation>
    <scope>NUCLEOTIDE SEQUENCE [LARGE SCALE GENOMIC DNA]</scope>
    <source>
        <strain evidence="2 3">ATCC 50062</strain>
    </source>
</reference>
<accession>A0A0L0DLK5</accession>
<protein>
    <submittedName>
        <fullName evidence="2">Uncharacterized protein</fullName>
    </submittedName>
</protein>
<organism evidence="2 3">
    <name type="scientific">Thecamonas trahens ATCC 50062</name>
    <dbReference type="NCBI Taxonomy" id="461836"/>
    <lineage>
        <taxon>Eukaryota</taxon>
        <taxon>Apusozoa</taxon>
        <taxon>Apusomonadida</taxon>
        <taxon>Apusomonadidae</taxon>
        <taxon>Thecamonas</taxon>
    </lineage>
</organism>
<evidence type="ECO:0000313" key="3">
    <source>
        <dbReference type="Proteomes" id="UP000054408"/>
    </source>
</evidence>
<feature type="region of interest" description="Disordered" evidence="1">
    <location>
        <begin position="348"/>
        <end position="383"/>
    </location>
</feature>
<dbReference type="RefSeq" id="XP_013762282.1">
    <property type="nucleotide sequence ID" value="XM_013906828.1"/>
</dbReference>
<dbReference type="EMBL" id="GL349436">
    <property type="protein sequence ID" value="KNC52283.1"/>
    <property type="molecule type" value="Genomic_DNA"/>
</dbReference>
<proteinExistence type="predicted"/>
<evidence type="ECO:0000313" key="2">
    <source>
        <dbReference type="EMBL" id="KNC52283.1"/>
    </source>
</evidence>
<dbReference type="GeneID" id="25560879"/>
<evidence type="ECO:0000256" key="1">
    <source>
        <dbReference type="SAM" id="MobiDB-lite"/>
    </source>
</evidence>
<gene>
    <name evidence="2" type="ORF">AMSG_01110</name>
</gene>
<dbReference type="AlphaFoldDB" id="A0A0L0DLK5"/>